<proteinExistence type="predicted"/>
<comment type="caution">
    <text evidence="1">The sequence shown here is derived from an EMBL/GenBank/DDBJ whole genome shotgun (WGS) entry which is preliminary data.</text>
</comment>
<accession>A0ABT4HZZ5</accession>
<dbReference type="EMBL" id="JAPTNG010000013">
    <property type="protein sequence ID" value="MCZ0832389.1"/>
    <property type="molecule type" value="Genomic_DNA"/>
</dbReference>
<sequence>MRLSKHHVTEIHRVLAGVCESMHSPLLDREKEEGSWDVVEEVVYSALMAAFYGLSFLL</sequence>
<protein>
    <submittedName>
        <fullName evidence="1">Uncharacterized protein</fullName>
    </submittedName>
</protein>
<evidence type="ECO:0000313" key="2">
    <source>
        <dbReference type="Proteomes" id="UP001067708"/>
    </source>
</evidence>
<gene>
    <name evidence="1" type="ORF">O0535_16725</name>
</gene>
<evidence type="ECO:0000313" key="1">
    <source>
        <dbReference type="EMBL" id="MCZ0832389.1"/>
    </source>
</evidence>
<reference evidence="1" key="1">
    <citation type="submission" date="2022-09" db="EMBL/GenBank/DDBJ databases">
        <title>Genome analysis and characterization of larvicidal activity of Brevibacillus strains.</title>
        <authorList>
            <person name="Patrusheva E.V."/>
            <person name="Izotova A.O."/>
            <person name="Toshchakov S.V."/>
            <person name="Sineoky S.P."/>
        </authorList>
    </citation>
    <scope>NUCLEOTIDE SEQUENCE</scope>
    <source>
        <strain evidence="1">VKPM_B-13244</strain>
    </source>
</reference>
<name>A0ABT4HZZ5_9BACL</name>
<dbReference type="Proteomes" id="UP001067708">
    <property type="component" value="Unassembled WGS sequence"/>
</dbReference>
<organism evidence="1 2">
    <name type="scientific">Brevibacillus halotolerans</name>
    <dbReference type="NCBI Taxonomy" id="1507437"/>
    <lineage>
        <taxon>Bacteria</taxon>
        <taxon>Bacillati</taxon>
        <taxon>Bacillota</taxon>
        <taxon>Bacilli</taxon>
        <taxon>Bacillales</taxon>
        <taxon>Paenibacillaceae</taxon>
        <taxon>Brevibacillus</taxon>
    </lineage>
</organism>
<keyword evidence="2" id="KW-1185">Reference proteome</keyword>